<dbReference type="AlphaFoldDB" id="A0A9P5V9P9"/>
<evidence type="ECO:0000256" key="3">
    <source>
        <dbReference type="SAM" id="MobiDB-lite"/>
    </source>
</evidence>
<feature type="domain" description="Cyclin C-terminal" evidence="5">
    <location>
        <begin position="498"/>
        <end position="613"/>
    </location>
</feature>
<feature type="region of interest" description="Disordered" evidence="3">
    <location>
        <begin position="317"/>
        <end position="341"/>
    </location>
</feature>
<evidence type="ECO:0000313" key="7">
    <source>
        <dbReference type="Proteomes" id="UP000748756"/>
    </source>
</evidence>
<dbReference type="Pfam" id="PF02984">
    <property type="entry name" value="Cyclin_C"/>
    <property type="match status" value="1"/>
</dbReference>
<dbReference type="EMBL" id="JAAAUQ010000625">
    <property type="protein sequence ID" value="KAF9148695.1"/>
    <property type="molecule type" value="Genomic_DNA"/>
</dbReference>
<sequence length="624" mass="70046">MLPTQSSLRTARNPRNRPQNASARHSTDQDNKENVPDPHTENSSVITNATATSTTPREPLKATGEENKLRVSIPRPPPSIIPDPKRRYYKQHGSKVRIQTTTVTTNYGGVNLLKLPGNCNALLKQPYRPLRSKQSLAQSQARMGDVPRPATRLPLSELINARVAAGWSNPDQIATSKSLSPFVRTTKTIAAATAEKSTTTARSPTTGRYREAIDTTNRRTIVVEKEVKDVPSHALKSTPPTSEPAHRRLAILPSPGARLTRNATTAPTQPAAPIERLEEPSATDVTCRARGPVHADARLVTTTIEYTATHTGLERSVIAEEAGSADTKRGKRRREADESDELQRTLRIQEVEDPMLVGEYSEGIFSYMRELEIMLAPAIGYLESRPRDAWSVRRICVDIACRVCDSLNTIGETVFLAVNLLDRYLSCHTLQSNYHQPRILIVTCVLIASKFEERNPFARVIDFLHILERLGLPLLDPAVFRAGERHLLQLFDYKLGWPGPLSFLRRCSRADNCDQAARLVAKYILEAILVDERFVLYRPSLQAAAALYIGRSMQGREDWPAILVEYSGYSFTEMEPVVLDMISFLSESYVTRTAPFHKYQTRRRSFVSLLVARWIERRSHIQIL</sequence>
<dbReference type="SUPFAM" id="SSF47954">
    <property type="entry name" value="Cyclin-like"/>
    <property type="match status" value="2"/>
</dbReference>
<dbReference type="SMART" id="SM00385">
    <property type="entry name" value="CYCLIN"/>
    <property type="match status" value="2"/>
</dbReference>
<evidence type="ECO:0000256" key="1">
    <source>
        <dbReference type="ARBA" id="ARBA00023127"/>
    </source>
</evidence>
<feature type="region of interest" description="Disordered" evidence="3">
    <location>
        <begin position="1"/>
        <end position="86"/>
    </location>
</feature>
<dbReference type="Proteomes" id="UP000748756">
    <property type="component" value="Unassembled WGS sequence"/>
</dbReference>
<evidence type="ECO:0000313" key="6">
    <source>
        <dbReference type="EMBL" id="KAF9148695.1"/>
    </source>
</evidence>
<evidence type="ECO:0000256" key="2">
    <source>
        <dbReference type="RuleBase" id="RU000383"/>
    </source>
</evidence>
<feature type="compositionally biased region" description="Basic and acidic residues" evidence="3">
    <location>
        <begin position="58"/>
        <end position="69"/>
    </location>
</feature>
<dbReference type="Gene3D" id="1.10.472.10">
    <property type="entry name" value="Cyclin-like"/>
    <property type="match status" value="2"/>
</dbReference>
<keyword evidence="7" id="KW-1185">Reference proteome</keyword>
<gene>
    <name evidence="6" type="ORF">BG015_009558</name>
</gene>
<evidence type="ECO:0000259" key="5">
    <source>
        <dbReference type="SMART" id="SM01332"/>
    </source>
</evidence>
<organism evidence="6 7">
    <name type="scientific">Linnemannia schmuckeri</name>
    <dbReference type="NCBI Taxonomy" id="64567"/>
    <lineage>
        <taxon>Eukaryota</taxon>
        <taxon>Fungi</taxon>
        <taxon>Fungi incertae sedis</taxon>
        <taxon>Mucoromycota</taxon>
        <taxon>Mortierellomycotina</taxon>
        <taxon>Mortierellomycetes</taxon>
        <taxon>Mortierellales</taxon>
        <taxon>Mortierellaceae</taxon>
        <taxon>Linnemannia</taxon>
    </lineage>
</organism>
<reference evidence="6" key="1">
    <citation type="journal article" date="2020" name="Fungal Divers.">
        <title>Resolving the Mortierellaceae phylogeny through synthesis of multi-gene phylogenetics and phylogenomics.</title>
        <authorList>
            <person name="Vandepol N."/>
            <person name="Liber J."/>
            <person name="Desiro A."/>
            <person name="Na H."/>
            <person name="Kennedy M."/>
            <person name="Barry K."/>
            <person name="Grigoriev I.V."/>
            <person name="Miller A.N."/>
            <person name="O'Donnell K."/>
            <person name="Stajich J.E."/>
            <person name="Bonito G."/>
        </authorList>
    </citation>
    <scope>NUCLEOTIDE SEQUENCE</scope>
    <source>
        <strain evidence="6">NRRL 6426</strain>
    </source>
</reference>
<dbReference type="Pfam" id="PF00134">
    <property type="entry name" value="Cyclin_N"/>
    <property type="match status" value="1"/>
</dbReference>
<evidence type="ECO:0000259" key="4">
    <source>
        <dbReference type="SMART" id="SM00385"/>
    </source>
</evidence>
<dbReference type="InterPro" id="IPR013763">
    <property type="entry name" value="Cyclin-like_dom"/>
</dbReference>
<feature type="domain" description="Cyclin-like" evidence="4">
    <location>
        <begin position="502"/>
        <end position="583"/>
    </location>
</feature>
<dbReference type="InterPro" id="IPR036915">
    <property type="entry name" value="Cyclin-like_sf"/>
</dbReference>
<feature type="compositionally biased region" description="Polar residues" evidence="3">
    <location>
        <begin position="1"/>
        <end position="10"/>
    </location>
</feature>
<dbReference type="InterPro" id="IPR039361">
    <property type="entry name" value="Cyclin"/>
</dbReference>
<dbReference type="PANTHER" id="PTHR10177">
    <property type="entry name" value="CYCLINS"/>
    <property type="match status" value="1"/>
</dbReference>
<accession>A0A9P5V9P9</accession>
<feature type="compositionally biased region" description="Polar residues" evidence="3">
    <location>
        <begin position="41"/>
        <end position="56"/>
    </location>
</feature>
<dbReference type="InterPro" id="IPR006671">
    <property type="entry name" value="Cyclin_N"/>
</dbReference>
<feature type="domain" description="Cyclin-like" evidence="4">
    <location>
        <begin position="401"/>
        <end position="489"/>
    </location>
</feature>
<evidence type="ECO:0008006" key="8">
    <source>
        <dbReference type="Google" id="ProtNLM"/>
    </source>
</evidence>
<proteinExistence type="inferred from homology"/>
<protein>
    <recommendedName>
        <fullName evidence="8">Cyclin N-terminal domain-containing protein</fullName>
    </recommendedName>
</protein>
<feature type="compositionally biased region" description="Basic and acidic residues" evidence="3">
    <location>
        <begin position="25"/>
        <end position="40"/>
    </location>
</feature>
<comment type="caution">
    <text evidence="6">The sequence shown here is derived from an EMBL/GenBank/DDBJ whole genome shotgun (WGS) entry which is preliminary data.</text>
</comment>
<keyword evidence="1 2" id="KW-0195">Cyclin</keyword>
<dbReference type="OrthoDB" id="5590282at2759"/>
<name>A0A9P5V9P9_9FUNG</name>
<dbReference type="InterPro" id="IPR004367">
    <property type="entry name" value="Cyclin_C-dom"/>
</dbReference>
<dbReference type="SMART" id="SM01332">
    <property type="entry name" value="Cyclin_C"/>
    <property type="match status" value="1"/>
</dbReference>
<comment type="similarity">
    <text evidence="2">Belongs to the cyclin family.</text>
</comment>